<dbReference type="UniPathway" id="UPA00115">
    <property type="reaction ID" value="UER00412"/>
</dbReference>
<keyword evidence="22" id="KW-1185">Reference proteome</keyword>
<feature type="region of interest" description="Disordered" evidence="17">
    <location>
        <begin position="585"/>
        <end position="610"/>
    </location>
</feature>
<organism evidence="21 22">
    <name type="scientific">Wallemia ichthyophaga (strain EXF-994 / CBS 113033)</name>
    <dbReference type="NCBI Taxonomy" id="1299270"/>
    <lineage>
        <taxon>Eukaryota</taxon>
        <taxon>Fungi</taxon>
        <taxon>Dikarya</taxon>
        <taxon>Basidiomycota</taxon>
        <taxon>Wallemiomycotina</taxon>
        <taxon>Wallemiomycetes</taxon>
        <taxon>Wallemiales</taxon>
        <taxon>Wallemiaceae</taxon>
        <taxon>Wallemia</taxon>
    </lineage>
</organism>
<evidence type="ECO:0000256" key="17">
    <source>
        <dbReference type="SAM" id="MobiDB-lite"/>
    </source>
</evidence>
<keyword evidence="9" id="KW-0653">Protein transport</keyword>
<dbReference type="FunFam" id="1.20.5.110:FF:000004">
    <property type="entry name" value="Vesicle-associated membrane protein 7"/>
    <property type="match status" value="1"/>
</dbReference>
<comment type="catalytic activity">
    <reaction evidence="1">
        <text>aldehydo-D-ribose 5-phosphate = D-ribulose 5-phosphate</text>
        <dbReference type="Rhea" id="RHEA:14657"/>
        <dbReference type="ChEBI" id="CHEBI:58121"/>
        <dbReference type="ChEBI" id="CHEBI:58273"/>
        <dbReference type="EC" id="5.3.1.6"/>
    </reaction>
</comment>
<dbReference type="PANTHER" id="PTHR11934:SF0">
    <property type="entry name" value="RIBOSE-5-PHOSPHATE ISOMERASE"/>
    <property type="match status" value="1"/>
</dbReference>
<dbReference type="InterPro" id="IPR037171">
    <property type="entry name" value="NagB/RpiA_transferase-like"/>
</dbReference>
<dbReference type="OrthoDB" id="1555531at2759"/>
<dbReference type="FunFam" id="3.30.70.260:FF:000053">
    <property type="entry name" value="Ribose-5-phosphate isomerase, putative"/>
    <property type="match status" value="1"/>
</dbReference>
<dbReference type="CDD" id="cd14824">
    <property type="entry name" value="Longin"/>
    <property type="match status" value="1"/>
</dbReference>
<feature type="transmembrane region" description="Helical" evidence="18">
    <location>
        <begin position="193"/>
        <end position="216"/>
    </location>
</feature>
<dbReference type="GO" id="GO:0009052">
    <property type="term" value="P:pentose-phosphate shunt, non-oxidative branch"/>
    <property type="evidence" value="ECO:0007669"/>
    <property type="project" value="InterPro"/>
</dbReference>
<evidence type="ECO:0000256" key="18">
    <source>
        <dbReference type="SAM" id="Phobius"/>
    </source>
</evidence>
<keyword evidence="7" id="KW-0813">Transport</keyword>
<evidence type="ECO:0000259" key="19">
    <source>
        <dbReference type="PROSITE" id="PS50859"/>
    </source>
</evidence>
<dbReference type="PROSITE" id="PS50892">
    <property type="entry name" value="V_SNARE"/>
    <property type="match status" value="1"/>
</dbReference>
<evidence type="ECO:0000256" key="16">
    <source>
        <dbReference type="PROSITE-ProRule" id="PRU00290"/>
    </source>
</evidence>
<dbReference type="KEGG" id="wic:J056_001015"/>
<gene>
    <name evidence="21" type="ORF">J056_001015</name>
</gene>
<evidence type="ECO:0000256" key="13">
    <source>
        <dbReference type="ARBA" id="ARBA00029734"/>
    </source>
</evidence>
<dbReference type="GO" id="GO:0012505">
    <property type="term" value="C:endomembrane system"/>
    <property type="evidence" value="ECO:0007669"/>
    <property type="project" value="UniProtKB-SubCell"/>
</dbReference>
<comment type="similarity">
    <text evidence="3">Belongs to the synaptobrevin family.</text>
</comment>
<evidence type="ECO:0000256" key="3">
    <source>
        <dbReference type="ARBA" id="ARBA00008025"/>
    </source>
</evidence>
<dbReference type="eggNOG" id="KOG0859">
    <property type="taxonomic scope" value="Eukaryota"/>
</dbReference>
<dbReference type="RefSeq" id="XP_009268918.1">
    <property type="nucleotide sequence ID" value="XM_009270643.1"/>
</dbReference>
<dbReference type="SUPFAM" id="SSF100950">
    <property type="entry name" value="NagB/RpiA/CoA transferase-like"/>
    <property type="match status" value="1"/>
</dbReference>
<dbReference type="EC" id="5.3.1.6" evidence="5"/>
<keyword evidence="12 21" id="KW-0413">Isomerase</keyword>
<dbReference type="GO" id="GO:0006014">
    <property type="term" value="P:D-ribose metabolic process"/>
    <property type="evidence" value="ECO:0007669"/>
    <property type="project" value="TreeGrafter"/>
</dbReference>
<dbReference type="EMBL" id="KE007236">
    <property type="protein sequence ID" value="EOR00129.1"/>
    <property type="molecule type" value="Genomic_DNA"/>
</dbReference>
<dbReference type="eggNOG" id="KOG3075">
    <property type="taxonomic scope" value="Eukaryota"/>
</dbReference>
<evidence type="ECO:0000256" key="2">
    <source>
        <dbReference type="ARBA" id="ARBA00004988"/>
    </source>
</evidence>
<dbReference type="SUPFAM" id="SSF58038">
    <property type="entry name" value="SNARE fusion complex"/>
    <property type="match status" value="1"/>
</dbReference>
<dbReference type="NCBIfam" id="TIGR00021">
    <property type="entry name" value="rpiA"/>
    <property type="match status" value="1"/>
</dbReference>
<sequence length="650" mass="72010">MTTINRVLIFDSNKAELIVDYNKDSVDVDVHKIIHKIPPNNSKLSYLYGDYLVNYESVDGIIYLVITHKDFDRQKSFGFISKLQHLDDLSDDSVASLLNTPTHQLHSNINQVKQVMIDNVDQIISRGDRIDNLVDRTNDMSSQAFAFRKRSTMLRRQMWYKNKRIQLLTGFVGVVSGFFTSESTLIKHQADALFIHVHVLWAFIDTLLALLVFILAPNCTIPSFNLNIISTYKLAKLTGSCLLRGSQLRMNFITSPSQTTPKRLNPLRLHTSLPTLSPTEQGKRIAAYAAVDANVSLDSRVIGIGSGSTVPYVIERIVQQGEANVQRVFIPTGFQSKQLIVQNDLVLGDVDQYPAIDVTLDGADEVDGNLNALKGGGACHLREKVLAEAANIFVIVADERKNSKLLGTTWTQGVPIEVAPFAYAKVLQNVQKLGAMRPTLRMGVRKAGPVVTDNANFVIDAPFSESYYRDPKELLMRIKMLTGVVEVGLFCGMAKAAYFGYSNGSVLIRSADGTVCEQASTRETTHNVYPRALEKDRHESRNGLQNVTKKQGAGPHAWGTYDEEINHYELGVKDTLVGLRMRNPHAAENSDTRHQRRTSNVSVEDRDNARKERLSLGNDITDLSAIARSSAAGSVNANANGDALVDAHVE</sequence>
<dbReference type="Gene3D" id="3.30.70.260">
    <property type="match status" value="1"/>
</dbReference>
<dbReference type="SUPFAM" id="SSF75445">
    <property type="entry name" value="D-ribose-5-phosphate isomerase (RpiA), lid domain"/>
    <property type="match status" value="1"/>
</dbReference>
<evidence type="ECO:0000256" key="9">
    <source>
        <dbReference type="ARBA" id="ARBA00022927"/>
    </source>
</evidence>
<keyword evidence="11 18" id="KW-0472">Membrane</keyword>
<dbReference type="Pfam" id="PF13774">
    <property type="entry name" value="Longin"/>
    <property type="match status" value="1"/>
</dbReference>
<evidence type="ECO:0000259" key="20">
    <source>
        <dbReference type="PROSITE" id="PS50892"/>
    </source>
</evidence>
<protein>
    <recommendedName>
        <fullName evidence="6">Ribose-5-phosphate isomerase</fullName>
        <ecNumber evidence="5">5.3.1.6</ecNumber>
    </recommendedName>
    <alternativeName>
        <fullName evidence="14">D-ribose-5-phosphate ketol-isomerase</fullName>
    </alternativeName>
    <alternativeName>
        <fullName evidence="13">Phosphoriboisomerase</fullName>
    </alternativeName>
</protein>
<dbReference type="FunFam" id="3.40.50.1360:FF:000014">
    <property type="entry name" value="Ribose 5-phosphate isomerase"/>
    <property type="match status" value="1"/>
</dbReference>
<dbReference type="STRING" id="1299270.R9AD56"/>
<evidence type="ECO:0000313" key="22">
    <source>
        <dbReference type="Proteomes" id="UP000014064"/>
    </source>
</evidence>
<comment type="subcellular location">
    <subcellularLocation>
        <location evidence="15">Endomembrane system</location>
        <topology evidence="15">Single-pass type IV membrane protein</topology>
    </subcellularLocation>
</comment>
<dbReference type="HOGENOM" id="CLU_421626_0_0_1"/>
<keyword evidence="10 18" id="KW-1133">Transmembrane helix</keyword>
<evidence type="ECO:0000256" key="11">
    <source>
        <dbReference type="ARBA" id="ARBA00023136"/>
    </source>
</evidence>
<evidence type="ECO:0000256" key="5">
    <source>
        <dbReference type="ARBA" id="ARBA00011959"/>
    </source>
</evidence>
<evidence type="ECO:0000256" key="10">
    <source>
        <dbReference type="ARBA" id="ARBA00022989"/>
    </source>
</evidence>
<feature type="domain" description="V-SNARE coiled-coil homology" evidence="20">
    <location>
        <begin position="101"/>
        <end position="161"/>
    </location>
</feature>
<dbReference type="Gene3D" id="1.20.5.110">
    <property type="match status" value="1"/>
</dbReference>
<dbReference type="Pfam" id="PF00957">
    <property type="entry name" value="Synaptobrevin"/>
    <property type="match status" value="1"/>
</dbReference>
<dbReference type="CDD" id="cd01398">
    <property type="entry name" value="RPI_A"/>
    <property type="match status" value="1"/>
</dbReference>
<feature type="transmembrane region" description="Helical" evidence="18">
    <location>
        <begin position="165"/>
        <end position="181"/>
    </location>
</feature>
<accession>R9AD56</accession>
<dbReference type="InterPro" id="IPR004788">
    <property type="entry name" value="Ribose5P_isomerase_type_A"/>
</dbReference>
<evidence type="ECO:0000256" key="7">
    <source>
        <dbReference type="ARBA" id="ARBA00022448"/>
    </source>
</evidence>
<dbReference type="InterPro" id="IPR010908">
    <property type="entry name" value="Longin_dom"/>
</dbReference>
<dbReference type="GO" id="GO:0005737">
    <property type="term" value="C:cytoplasm"/>
    <property type="evidence" value="ECO:0007669"/>
    <property type="project" value="UniProtKB-ARBA"/>
</dbReference>
<name>R9AD56_WALI9</name>
<evidence type="ECO:0000256" key="6">
    <source>
        <dbReference type="ARBA" id="ARBA00019150"/>
    </source>
</evidence>
<dbReference type="SUPFAM" id="SSF64356">
    <property type="entry name" value="SNARE-like"/>
    <property type="match status" value="1"/>
</dbReference>
<evidence type="ECO:0000256" key="15">
    <source>
        <dbReference type="ARBA" id="ARBA00046280"/>
    </source>
</evidence>
<evidence type="ECO:0000256" key="4">
    <source>
        <dbReference type="ARBA" id="ARBA00008088"/>
    </source>
</evidence>
<dbReference type="Pfam" id="PF04774">
    <property type="entry name" value="HABP4_PAI-RBP1"/>
    <property type="match status" value="1"/>
</dbReference>
<evidence type="ECO:0000256" key="12">
    <source>
        <dbReference type="ARBA" id="ARBA00023235"/>
    </source>
</evidence>
<dbReference type="GO" id="GO:0015031">
    <property type="term" value="P:protein transport"/>
    <property type="evidence" value="ECO:0007669"/>
    <property type="project" value="UniProtKB-KW"/>
</dbReference>
<comment type="pathway">
    <text evidence="2">Carbohydrate degradation; pentose phosphate pathway; D-ribose 5-phosphate from D-ribulose 5-phosphate (non-oxidative stage): step 1/1.</text>
</comment>
<evidence type="ECO:0000256" key="8">
    <source>
        <dbReference type="ARBA" id="ARBA00022692"/>
    </source>
</evidence>
<proteinExistence type="inferred from homology"/>
<dbReference type="Gene3D" id="3.30.450.50">
    <property type="entry name" value="Longin domain"/>
    <property type="match status" value="1"/>
</dbReference>
<dbReference type="InterPro" id="IPR042855">
    <property type="entry name" value="V_SNARE_CC"/>
</dbReference>
<dbReference type="Proteomes" id="UP000014064">
    <property type="component" value="Unassembled WGS sequence"/>
</dbReference>
<evidence type="ECO:0000256" key="14">
    <source>
        <dbReference type="ARBA" id="ARBA00032273"/>
    </source>
</evidence>
<dbReference type="PANTHER" id="PTHR11934">
    <property type="entry name" value="RIBOSE-5-PHOSPHATE ISOMERASE"/>
    <property type="match status" value="1"/>
</dbReference>
<dbReference type="InterPro" id="IPR006861">
    <property type="entry name" value="HABP4_PAIRBP1-bd"/>
</dbReference>
<comment type="similarity">
    <text evidence="4">Belongs to the ribose 5-phosphate isomerase family.</text>
</comment>
<keyword evidence="8 18" id="KW-0812">Transmembrane</keyword>
<dbReference type="AlphaFoldDB" id="R9AD56"/>
<evidence type="ECO:0000256" key="1">
    <source>
        <dbReference type="ARBA" id="ARBA00001713"/>
    </source>
</evidence>
<dbReference type="GO" id="GO:0004751">
    <property type="term" value="F:ribose-5-phosphate isomerase activity"/>
    <property type="evidence" value="ECO:0007669"/>
    <property type="project" value="UniProtKB-EC"/>
</dbReference>
<dbReference type="Gene3D" id="3.40.50.1360">
    <property type="match status" value="1"/>
</dbReference>
<feature type="region of interest" description="Disordered" evidence="17">
    <location>
        <begin position="534"/>
        <end position="558"/>
    </location>
</feature>
<reference evidence="22" key="1">
    <citation type="journal article" date="2013" name="BMC Genomics">
        <title>Genome and transcriptome sequencing of the halophilic fungus Wallemia ichthyophaga: haloadaptations present and absent.</title>
        <authorList>
            <person name="Zajc J."/>
            <person name="Liu Y."/>
            <person name="Dai W."/>
            <person name="Yang Z."/>
            <person name="Hu J."/>
            <person name="Gostincar C."/>
            <person name="Gunde-Cimerman N."/>
        </authorList>
    </citation>
    <scope>NUCLEOTIDE SEQUENCE [LARGE SCALE GENOMIC DNA]</scope>
    <source>
        <strain evidence="22">EXF-994 / CBS 113033</strain>
    </source>
</reference>
<evidence type="ECO:0000313" key="21">
    <source>
        <dbReference type="EMBL" id="EOR00129.1"/>
    </source>
</evidence>
<dbReference type="PROSITE" id="PS50859">
    <property type="entry name" value="LONGIN"/>
    <property type="match status" value="1"/>
</dbReference>
<keyword evidence="16" id="KW-0175">Coiled coil</keyword>
<dbReference type="SMART" id="SM01270">
    <property type="entry name" value="Longin"/>
    <property type="match status" value="1"/>
</dbReference>
<dbReference type="GeneID" id="20373967"/>
<dbReference type="CDD" id="cd15843">
    <property type="entry name" value="R-SNARE"/>
    <property type="match status" value="1"/>
</dbReference>
<dbReference type="InterPro" id="IPR011012">
    <property type="entry name" value="Longin-like_dom_sf"/>
</dbReference>
<dbReference type="Pfam" id="PF06026">
    <property type="entry name" value="Rib_5-P_isom_A"/>
    <property type="match status" value="1"/>
</dbReference>
<feature type="domain" description="Longin" evidence="19">
    <location>
        <begin position="3"/>
        <end position="83"/>
    </location>
</feature>